<dbReference type="GO" id="GO:0005886">
    <property type="term" value="C:plasma membrane"/>
    <property type="evidence" value="ECO:0007669"/>
    <property type="project" value="UniProtKB-SubCell"/>
</dbReference>
<keyword evidence="9" id="KW-1185">Reference proteome</keyword>
<feature type="transmembrane region" description="Helical" evidence="6">
    <location>
        <begin position="155"/>
        <end position="181"/>
    </location>
</feature>
<dbReference type="Gene3D" id="3.30.70.120">
    <property type="match status" value="1"/>
</dbReference>
<feature type="transmembrane region" description="Helical" evidence="6">
    <location>
        <begin position="16"/>
        <end position="37"/>
    </location>
</feature>
<evidence type="ECO:0000256" key="5">
    <source>
        <dbReference type="ARBA" id="ARBA00023136"/>
    </source>
</evidence>
<accession>A0A1I1G103</accession>
<dbReference type="InterPro" id="IPR051461">
    <property type="entry name" value="UPF0750_membrane"/>
</dbReference>
<protein>
    <submittedName>
        <fullName evidence="8">Uncharacterized membrane-anchored protein YitT, contains DUF161 and DUF2179 domains</fullName>
    </submittedName>
</protein>
<evidence type="ECO:0000256" key="6">
    <source>
        <dbReference type="SAM" id="Phobius"/>
    </source>
</evidence>
<reference evidence="8 9" key="1">
    <citation type="submission" date="2016-10" db="EMBL/GenBank/DDBJ databases">
        <authorList>
            <person name="de Groot N.N."/>
        </authorList>
    </citation>
    <scope>NUCLEOTIDE SEQUENCE [LARGE SCALE GENOMIC DNA]</scope>
    <source>
        <strain evidence="8 9">DSM 6793</strain>
    </source>
</reference>
<organism evidence="8 9">
    <name type="scientific">Flexibacter flexilis DSM 6793</name>
    <dbReference type="NCBI Taxonomy" id="927664"/>
    <lineage>
        <taxon>Bacteria</taxon>
        <taxon>Pseudomonadati</taxon>
        <taxon>Bacteroidota</taxon>
        <taxon>Cytophagia</taxon>
        <taxon>Cytophagales</taxon>
        <taxon>Flexibacteraceae</taxon>
        <taxon>Flexibacter</taxon>
    </lineage>
</organism>
<comment type="subcellular location">
    <subcellularLocation>
        <location evidence="1">Cell membrane</location>
        <topology evidence="1">Multi-pass membrane protein</topology>
    </subcellularLocation>
</comment>
<feature type="transmembrane region" description="Helical" evidence="6">
    <location>
        <begin position="110"/>
        <end position="134"/>
    </location>
</feature>
<dbReference type="RefSeq" id="WP_091509084.1">
    <property type="nucleotide sequence ID" value="NZ_FOLE01000002.1"/>
</dbReference>
<sequence>MTASVSIEFRRTIKNTILMVLGVLSAGLGLKGFLLPSNFLDGGVMGISLLIENLTDVNLAILVVIINIPFIIIGYRQVSRWFAFKTLIAIALLAICLSIVPYPVITADKLLISVFGGFFLGAGIGLTMRGGCVLDGTEVFAIYLSKNTSLSVGDIIMMVNIIIFSFAAFLINIETALYAILTYLSASKTVDFIINGLEEYTAMTIISDRSEQIKQVITKELGMGVTVYKGERGFKPQGTAPSSMDLDILYCIVTRLEISKVKAEIEKIDEQAFIILHSINDTKGGMIKKRTFH</sequence>
<dbReference type="AlphaFoldDB" id="A0A1I1G103"/>
<evidence type="ECO:0000313" key="9">
    <source>
        <dbReference type="Proteomes" id="UP000199514"/>
    </source>
</evidence>
<evidence type="ECO:0000256" key="1">
    <source>
        <dbReference type="ARBA" id="ARBA00004651"/>
    </source>
</evidence>
<dbReference type="CDD" id="cd16380">
    <property type="entry name" value="YitT_C"/>
    <property type="match status" value="1"/>
</dbReference>
<dbReference type="PANTHER" id="PTHR33545:SF3">
    <property type="entry name" value="UPF0750 MEMBRANE PROTEIN YQFU"/>
    <property type="match status" value="1"/>
</dbReference>
<keyword evidence="5 6" id="KW-0472">Membrane</keyword>
<evidence type="ECO:0000313" key="8">
    <source>
        <dbReference type="EMBL" id="SFC05006.1"/>
    </source>
</evidence>
<gene>
    <name evidence="8" type="ORF">SAMN05421780_102396</name>
</gene>
<evidence type="ECO:0000256" key="3">
    <source>
        <dbReference type="ARBA" id="ARBA00022692"/>
    </source>
</evidence>
<dbReference type="InterPro" id="IPR003740">
    <property type="entry name" value="YitT"/>
</dbReference>
<dbReference type="Pfam" id="PF10035">
    <property type="entry name" value="DUF2179"/>
    <property type="match status" value="1"/>
</dbReference>
<evidence type="ECO:0000256" key="4">
    <source>
        <dbReference type="ARBA" id="ARBA00022989"/>
    </source>
</evidence>
<dbReference type="STRING" id="927664.SAMN05421780_102396"/>
<feature type="transmembrane region" description="Helical" evidence="6">
    <location>
        <begin position="57"/>
        <end position="75"/>
    </location>
</feature>
<evidence type="ECO:0000256" key="2">
    <source>
        <dbReference type="ARBA" id="ARBA00022475"/>
    </source>
</evidence>
<dbReference type="InterPro" id="IPR015867">
    <property type="entry name" value="N-reg_PII/ATP_PRibTrfase_C"/>
</dbReference>
<keyword evidence="3 6" id="KW-0812">Transmembrane</keyword>
<dbReference type="PIRSF" id="PIRSF006483">
    <property type="entry name" value="Membrane_protein_YitT"/>
    <property type="match status" value="1"/>
</dbReference>
<keyword evidence="2" id="KW-1003">Cell membrane</keyword>
<dbReference type="InterPro" id="IPR019264">
    <property type="entry name" value="DUF2179"/>
</dbReference>
<dbReference type="Proteomes" id="UP000199514">
    <property type="component" value="Unassembled WGS sequence"/>
</dbReference>
<evidence type="ECO:0000259" key="7">
    <source>
        <dbReference type="Pfam" id="PF10035"/>
    </source>
</evidence>
<dbReference type="Pfam" id="PF02588">
    <property type="entry name" value="YitT_membrane"/>
    <property type="match status" value="1"/>
</dbReference>
<name>A0A1I1G103_9BACT</name>
<feature type="transmembrane region" description="Helical" evidence="6">
    <location>
        <begin position="82"/>
        <end position="104"/>
    </location>
</feature>
<feature type="domain" description="DUF2179" evidence="7">
    <location>
        <begin position="224"/>
        <end position="284"/>
    </location>
</feature>
<proteinExistence type="predicted"/>
<dbReference type="OrthoDB" id="265478at2"/>
<dbReference type="PANTHER" id="PTHR33545">
    <property type="entry name" value="UPF0750 MEMBRANE PROTEIN YITT-RELATED"/>
    <property type="match status" value="1"/>
</dbReference>
<keyword evidence="4 6" id="KW-1133">Transmembrane helix</keyword>
<dbReference type="EMBL" id="FOLE01000002">
    <property type="protein sequence ID" value="SFC05006.1"/>
    <property type="molecule type" value="Genomic_DNA"/>
</dbReference>